<dbReference type="Proteomes" id="UP000292452">
    <property type="component" value="Unassembled WGS sequence"/>
</dbReference>
<evidence type="ECO:0000256" key="1">
    <source>
        <dbReference type="SAM" id="MobiDB-lite"/>
    </source>
</evidence>
<gene>
    <name evidence="3" type="ORF">EYS09_12145</name>
</gene>
<evidence type="ECO:0000313" key="4">
    <source>
        <dbReference type="Proteomes" id="UP000292452"/>
    </source>
</evidence>
<sequence>MSTTAHQGTGGRAHTADGTQETGRAGERGGRGPLRGLLWLVWRQHRAAFGALCLIVIGGAVWLAVLRGRMAGYLDVHHIAGCSLISLDPRCAGTQEAVSDFRGAYAPSLRYAAMGLLLFPAVVGVFLGAPLIARELESGTHKVVLTQSVSPLRWLAAKTALPALAVLAATSVLSAVFGWVWQVGGDEVSGTYWYSVLGFNALGPVPVAYALLALAVGTLAGLLLRRTVASMAVTLGVMAVVQNLFLMVRPYLRPTVSAVFPNHESVQLPDGSWPQQQGYVTGSGARLADNACASFTGDYEACLRDHGVAGTYYDNHPVSHHWPLAWTEAGIVLVLAVALTVIVFRVFKRRFG</sequence>
<protein>
    <submittedName>
        <fullName evidence="3">ABC transporter permease</fullName>
    </submittedName>
</protein>
<evidence type="ECO:0000256" key="2">
    <source>
        <dbReference type="SAM" id="Phobius"/>
    </source>
</evidence>
<feature type="transmembrane region" description="Helical" evidence="2">
    <location>
        <begin position="201"/>
        <end position="224"/>
    </location>
</feature>
<dbReference type="RefSeq" id="WP_131123215.1">
    <property type="nucleotide sequence ID" value="NZ_SIXH01000081.1"/>
</dbReference>
<feature type="transmembrane region" description="Helical" evidence="2">
    <location>
        <begin position="231"/>
        <end position="252"/>
    </location>
</feature>
<keyword evidence="2" id="KW-1133">Transmembrane helix</keyword>
<name>A0A4Q9HWT5_STRKA</name>
<feature type="transmembrane region" description="Helical" evidence="2">
    <location>
        <begin position="324"/>
        <end position="347"/>
    </location>
</feature>
<feature type="region of interest" description="Disordered" evidence="1">
    <location>
        <begin position="1"/>
        <end position="29"/>
    </location>
</feature>
<dbReference type="AlphaFoldDB" id="A0A4Q9HWT5"/>
<feature type="transmembrane region" description="Helical" evidence="2">
    <location>
        <begin position="154"/>
        <end position="181"/>
    </location>
</feature>
<feature type="transmembrane region" description="Helical" evidence="2">
    <location>
        <begin position="111"/>
        <end position="133"/>
    </location>
</feature>
<comment type="caution">
    <text evidence="3">The sequence shown here is derived from an EMBL/GenBank/DDBJ whole genome shotgun (WGS) entry which is preliminary data.</text>
</comment>
<keyword evidence="2" id="KW-0472">Membrane</keyword>
<organism evidence="3 4">
    <name type="scientific">Streptomyces kasugaensis</name>
    <dbReference type="NCBI Taxonomy" id="1946"/>
    <lineage>
        <taxon>Bacteria</taxon>
        <taxon>Bacillati</taxon>
        <taxon>Actinomycetota</taxon>
        <taxon>Actinomycetes</taxon>
        <taxon>Kitasatosporales</taxon>
        <taxon>Streptomycetaceae</taxon>
        <taxon>Streptomyces</taxon>
    </lineage>
</organism>
<accession>A0A4Q9HWT5</accession>
<keyword evidence="4" id="KW-1185">Reference proteome</keyword>
<feature type="transmembrane region" description="Helical" evidence="2">
    <location>
        <begin position="47"/>
        <end position="65"/>
    </location>
</feature>
<proteinExistence type="predicted"/>
<evidence type="ECO:0000313" key="3">
    <source>
        <dbReference type="EMBL" id="TBO59445.1"/>
    </source>
</evidence>
<keyword evidence="2" id="KW-0812">Transmembrane</keyword>
<reference evidence="3 4" key="1">
    <citation type="submission" date="2019-02" db="EMBL/GenBank/DDBJ databases">
        <title>Draft Genome Sequence of Streptomyces sp. AM-2504, identified by 16S rRNA comparative analysis as a Streptomyces Kasugaensis strain.</title>
        <authorList>
            <person name="Napolioni V."/>
            <person name="Giuliodori A.M."/>
            <person name="Spurio R."/>
            <person name="Fabbretti A."/>
        </authorList>
    </citation>
    <scope>NUCLEOTIDE SEQUENCE [LARGE SCALE GENOMIC DNA]</scope>
    <source>
        <strain evidence="3 4">AM-2504</strain>
    </source>
</reference>
<dbReference type="EMBL" id="SIXH01000081">
    <property type="protein sequence ID" value="TBO59445.1"/>
    <property type="molecule type" value="Genomic_DNA"/>
</dbReference>